<dbReference type="GeneID" id="28940138"/>
<dbReference type="Gene3D" id="6.10.140.1730">
    <property type="match status" value="1"/>
</dbReference>
<keyword evidence="3 4" id="KW-0687">Ribonucleoprotein</keyword>
<protein>
    <recommendedName>
        <fullName evidence="4">60S ribosomal protein L29</fullName>
    </recommendedName>
</protein>
<evidence type="ECO:0000313" key="6">
    <source>
        <dbReference type="EMBL" id="KTW31068.1"/>
    </source>
</evidence>
<evidence type="ECO:0000256" key="2">
    <source>
        <dbReference type="ARBA" id="ARBA00022980"/>
    </source>
</evidence>
<dbReference type="PANTHER" id="PTHR12884:SF0">
    <property type="entry name" value="60S RIBOSOMAL PROTEIN L29"/>
    <property type="match status" value="1"/>
</dbReference>
<evidence type="ECO:0000313" key="7">
    <source>
        <dbReference type="Proteomes" id="UP000053447"/>
    </source>
</evidence>
<dbReference type="OrthoDB" id="996720at2759"/>
<sequence length="63" mass="7592">MAKSKNHTNHNQNKKAHKNGIHRPKVHRYLSMKHLDLKFRLNCKYAMRGTQRVLKEKRESKII</sequence>
<proteinExistence type="inferred from homology"/>
<feature type="region of interest" description="Disordered" evidence="5">
    <location>
        <begin position="1"/>
        <end position="25"/>
    </location>
</feature>
<dbReference type="VEuPathDB" id="FungiDB:T551_01620"/>
<dbReference type="GO" id="GO:0003735">
    <property type="term" value="F:structural constituent of ribosome"/>
    <property type="evidence" value="ECO:0007669"/>
    <property type="project" value="UniProtKB-UniRule"/>
</dbReference>
<organism evidence="6 7">
    <name type="scientific">Pneumocystis jirovecii (strain RU7)</name>
    <name type="common">Human pneumocystis pneumonia agent</name>
    <dbReference type="NCBI Taxonomy" id="1408657"/>
    <lineage>
        <taxon>Eukaryota</taxon>
        <taxon>Fungi</taxon>
        <taxon>Dikarya</taxon>
        <taxon>Ascomycota</taxon>
        <taxon>Taphrinomycotina</taxon>
        <taxon>Pneumocystomycetes</taxon>
        <taxon>Pneumocystaceae</taxon>
        <taxon>Pneumocystis</taxon>
    </lineage>
</organism>
<dbReference type="Pfam" id="PF01779">
    <property type="entry name" value="Ribosomal_L29e"/>
    <property type="match status" value="1"/>
</dbReference>
<dbReference type="GO" id="GO:0022625">
    <property type="term" value="C:cytosolic large ribosomal subunit"/>
    <property type="evidence" value="ECO:0007669"/>
    <property type="project" value="EnsemblFungi"/>
</dbReference>
<name>A0A0W4ZRT0_PNEJ7</name>
<dbReference type="STRING" id="1408657.A0A0W4ZRT0"/>
<dbReference type="EMBL" id="LFWA01000006">
    <property type="protein sequence ID" value="KTW31068.1"/>
    <property type="molecule type" value="Genomic_DNA"/>
</dbReference>
<evidence type="ECO:0000256" key="5">
    <source>
        <dbReference type="SAM" id="MobiDB-lite"/>
    </source>
</evidence>
<keyword evidence="7" id="KW-1185">Reference proteome</keyword>
<evidence type="ECO:0000256" key="4">
    <source>
        <dbReference type="RuleBase" id="RU364026"/>
    </source>
</evidence>
<comment type="similarity">
    <text evidence="1 4">Belongs to the eukaryotic ribosomal protein eL29 family.</text>
</comment>
<gene>
    <name evidence="6" type="ORF">T551_01620</name>
</gene>
<comment type="caution">
    <text evidence="6">The sequence shown here is derived from an EMBL/GenBank/DDBJ whole genome shotgun (WGS) entry which is preliminary data.</text>
</comment>
<dbReference type="PANTHER" id="PTHR12884">
    <property type="entry name" value="60S RIBOSOMAL PROTEIN L29"/>
    <property type="match status" value="1"/>
</dbReference>
<dbReference type="GO" id="GO:0002181">
    <property type="term" value="P:cytoplasmic translation"/>
    <property type="evidence" value="ECO:0007669"/>
    <property type="project" value="EnsemblFungi"/>
</dbReference>
<dbReference type="Proteomes" id="UP000053447">
    <property type="component" value="Unassembled WGS sequence"/>
</dbReference>
<dbReference type="InterPro" id="IPR002673">
    <property type="entry name" value="Ribosomal_eL29"/>
</dbReference>
<accession>A0A0W4ZRT0</accession>
<reference evidence="7" key="1">
    <citation type="journal article" date="2016" name="Nat. Commun.">
        <title>Genome analysis of three Pneumocystis species reveals adaptation mechanisms to life exclusively in mammalian hosts.</title>
        <authorList>
            <person name="Ma L."/>
            <person name="Chen Z."/>
            <person name="Huang D.W."/>
            <person name="Kutty G."/>
            <person name="Ishihara M."/>
            <person name="Wang H."/>
            <person name="Abouelleil A."/>
            <person name="Bishop L."/>
            <person name="Davey E."/>
            <person name="Deng R."/>
            <person name="Deng X."/>
            <person name="Fan L."/>
            <person name="Fantoni G."/>
            <person name="Fitzgerald M."/>
            <person name="Gogineni E."/>
            <person name="Goldberg J.M."/>
            <person name="Handley G."/>
            <person name="Hu X."/>
            <person name="Huber C."/>
            <person name="Jiao X."/>
            <person name="Jones K."/>
            <person name="Levin J.Z."/>
            <person name="Liu Y."/>
            <person name="Macdonald P."/>
            <person name="Melnikov A."/>
            <person name="Raley C."/>
            <person name="Sassi M."/>
            <person name="Sherman B.T."/>
            <person name="Song X."/>
            <person name="Sykes S."/>
            <person name="Tran B."/>
            <person name="Walsh L."/>
            <person name="Xia Y."/>
            <person name="Yang J."/>
            <person name="Young S."/>
            <person name="Zeng Q."/>
            <person name="Zheng X."/>
            <person name="Stephens R."/>
            <person name="Nusbaum C."/>
            <person name="Birren B.W."/>
            <person name="Azadi P."/>
            <person name="Lempicki R.A."/>
            <person name="Cuomo C.A."/>
            <person name="Kovacs J.A."/>
        </authorList>
    </citation>
    <scope>NUCLEOTIDE SEQUENCE [LARGE SCALE GENOMIC DNA]</scope>
    <source>
        <strain evidence="7">RU7</strain>
    </source>
</reference>
<keyword evidence="2 4" id="KW-0689">Ribosomal protein</keyword>
<evidence type="ECO:0000256" key="1">
    <source>
        <dbReference type="ARBA" id="ARBA00010247"/>
    </source>
</evidence>
<evidence type="ECO:0000256" key="3">
    <source>
        <dbReference type="ARBA" id="ARBA00023274"/>
    </source>
</evidence>
<dbReference type="AlphaFoldDB" id="A0A0W4ZRT0"/>
<dbReference type="RefSeq" id="XP_018230058.1">
    <property type="nucleotide sequence ID" value="XM_018373883.1"/>
</dbReference>